<dbReference type="Proteomes" id="UP001184230">
    <property type="component" value="Unassembled WGS sequence"/>
</dbReference>
<name>A0ABU1NHS1_9BURK</name>
<accession>A0ABU1NHS1</accession>
<protein>
    <submittedName>
        <fullName evidence="4">TolB-like protein</fullName>
    </submittedName>
</protein>
<reference evidence="4 5" key="1">
    <citation type="submission" date="2023-07" db="EMBL/GenBank/DDBJ databases">
        <title>Sorghum-associated microbial communities from plants grown in Nebraska, USA.</title>
        <authorList>
            <person name="Schachtman D."/>
        </authorList>
    </citation>
    <scope>NUCLEOTIDE SEQUENCE [LARGE SCALE GENOMIC DNA]</scope>
    <source>
        <strain evidence="4 5">DS1781</strain>
    </source>
</reference>
<dbReference type="Gene3D" id="1.10.10.10">
    <property type="entry name" value="Winged helix-like DNA-binding domain superfamily/Winged helix DNA-binding domain"/>
    <property type="match status" value="1"/>
</dbReference>
<dbReference type="Gene3D" id="3.40.50.10070">
    <property type="entry name" value="TolB, N-terminal domain"/>
    <property type="match status" value="1"/>
</dbReference>
<gene>
    <name evidence="4" type="ORF">J2739_003800</name>
</gene>
<dbReference type="SMART" id="SM00862">
    <property type="entry name" value="Trans_reg_C"/>
    <property type="match status" value="1"/>
</dbReference>
<feature type="DNA-binding region" description="OmpR/PhoB-type" evidence="2">
    <location>
        <begin position="2"/>
        <end position="101"/>
    </location>
</feature>
<evidence type="ECO:0000313" key="5">
    <source>
        <dbReference type="Proteomes" id="UP001184230"/>
    </source>
</evidence>
<evidence type="ECO:0000313" key="4">
    <source>
        <dbReference type="EMBL" id="MDR6538014.1"/>
    </source>
</evidence>
<keyword evidence="1 2" id="KW-0238">DNA-binding</keyword>
<dbReference type="SUPFAM" id="SSF46894">
    <property type="entry name" value="C-terminal effector domain of the bipartite response regulators"/>
    <property type="match status" value="1"/>
</dbReference>
<dbReference type="InterPro" id="IPR001867">
    <property type="entry name" value="OmpR/PhoB-type_DNA-bd"/>
</dbReference>
<dbReference type="EMBL" id="JAVDRF010000008">
    <property type="protein sequence ID" value="MDR6538014.1"/>
    <property type="molecule type" value="Genomic_DNA"/>
</dbReference>
<dbReference type="CDD" id="cd00383">
    <property type="entry name" value="trans_reg_C"/>
    <property type="match status" value="1"/>
</dbReference>
<dbReference type="InterPro" id="IPR011990">
    <property type="entry name" value="TPR-like_helical_dom_sf"/>
</dbReference>
<keyword evidence="5" id="KW-1185">Reference proteome</keyword>
<dbReference type="RefSeq" id="WP_309904419.1">
    <property type="nucleotide sequence ID" value="NZ_JAVDRF010000008.1"/>
</dbReference>
<dbReference type="SUPFAM" id="SSF52964">
    <property type="entry name" value="TolB, N-terminal domain"/>
    <property type="match status" value="1"/>
</dbReference>
<evidence type="ECO:0000259" key="3">
    <source>
        <dbReference type="PROSITE" id="PS51755"/>
    </source>
</evidence>
<sequence length="512" mass="55545">MAKRFVFGPFLLDTARGTLTRNGVAVAVGRRGLLILQALLDADGEPVTKDALMRSAWPGLVVEDSNLSVQVTALRKLLGTAQAGGAEWIVTVPRLGYRLSGAAVAEDTQLAPLLHGEPDHGGRPSIAVLPFTHIGDEPAQEYLADGVTEALITALTRFRWFSVTGRNASHVYKLHPVDSRTAAAELGVRYLLEGSVRKSGARVRISAQLVDAPSGACLWADQLDFADADMFEVQDAIAQRVAGAIEPELLKNTGNRAARSRTGSVTGWELVAQGSWLFHHVTKPTHVKAREMFRQARLIDAELTEASLWLGRVNAGLVAYGWSENPALDLREGRAAALDAVQLDEKNPYAHYATAIVGVYADEFALALRSAEKAVELSPSFALGHLVHGMAALFSGDARLAVRSLDSGLRLNRYDPQNFVWYNVFALALLFDGKAEDALKCALAALKIRPTWRPAMRSAAAASASLGHAEAAARWLREWSEVPATSSDALQPLWRCNPRWAKEMDRLLEGRP</sequence>
<dbReference type="SUPFAM" id="SSF48452">
    <property type="entry name" value="TPR-like"/>
    <property type="match status" value="1"/>
</dbReference>
<evidence type="ECO:0000256" key="1">
    <source>
        <dbReference type="ARBA" id="ARBA00023125"/>
    </source>
</evidence>
<dbReference type="Gene3D" id="1.25.40.10">
    <property type="entry name" value="Tetratricopeptide repeat domain"/>
    <property type="match status" value="1"/>
</dbReference>
<proteinExistence type="predicted"/>
<dbReference type="PROSITE" id="PS51755">
    <property type="entry name" value="OMPR_PHOB"/>
    <property type="match status" value="1"/>
</dbReference>
<dbReference type="InterPro" id="IPR036388">
    <property type="entry name" value="WH-like_DNA-bd_sf"/>
</dbReference>
<organism evidence="4 5">
    <name type="scientific">Variovorax soli</name>
    <dbReference type="NCBI Taxonomy" id="376815"/>
    <lineage>
        <taxon>Bacteria</taxon>
        <taxon>Pseudomonadati</taxon>
        <taxon>Pseudomonadota</taxon>
        <taxon>Betaproteobacteria</taxon>
        <taxon>Burkholderiales</taxon>
        <taxon>Comamonadaceae</taxon>
        <taxon>Variovorax</taxon>
    </lineage>
</organism>
<dbReference type="Pfam" id="PF00486">
    <property type="entry name" value="Trans_reg_C"/>
    <property type="match status" value="1"/>
</dbReference>
<evidence type="ECO:0000256" key="2">
    <source>
        <dbReference type="PROSITE-ProRule" id="PRU01091"/>
    </source>
</evidence>
<feature type="domain" description="OmpR/PhoB-type" evidence="3">
    <location>
        <begin position="2"/>
        <end position="101"/>
    </location>
</feature>
<comment type="caution">
    <text evidence="4">The sequence shown here is derived from an EMBL/GenBank/DDBJ whole genome shotgun (WGS) entry which is preliminary data.</text>
</comment>
<dbReference type="InterPro" id="IPR016032">
    <property type="entry name" value="Sig_transdc_resp-reg_C-effctor"/>
</dbReference>